<comment type="caution">
    <text evidence="1">The sequence shown here is derived from an EMBL/GenBank/DDBJ whole genome shotgun (WGS) entry which is preliminary data.</text>
</comment>
<name>M3BJR1_STRM1</name>
<dbReference type="PATRIC" id="fig|1223523.3.peg.2931"/>
<protein>
    <submittedName>
        <fullName evidence="1">Uncharacterized protein</fullName>
    </submittedName>
</protein>
<dbReference type="AlphaFoldDB" id="M3BJR1"/>
<organism evidence="1 2">
    <name type="scientific">Streptomyces mobaraensis (strain ATCC 29032 / DSM 40847 / JCM 4168 / NBRC 13819 / NCIMB 11159 / IPCR 16-22)</name>
    <dbReference type="NCBI Taxonomy" id="1223523"/>
    <lineage>
        <taxon>Bacteria</taxon>
        <taxon>Bacillati</taxon>
        <taxon>Actinomycetota</taxon>
        <taxon>Actinomycetes</taxon>
        <taxon>Kitasatosporales</taxon>
        <taxon>Streptomycetaceae</taxon>
        <taxon>Streptomyces</taxon>
    </lineage>
</organism>
<gene>
    <name evidence="1" type="ORF">H340_14326</name>
</gene>
<reference evidence="1 2" key="1">
    <citation type="journal article" date="2013" name="Genome Announc.">
        <title>Whole-Genome Shotgun Assembly and Analysis of the Genome of Streptomyces mobaraensis DSM 40847, a Strain for Industrial Production of Microbial Transglutaminase.</title>
        <authorList>
            <person name="Yang H."/>
            <person name="He T."/>
            <person name="Wu W."/>
            <person name="Zhu W."/>
            <person name="Lu B."/>
            <person name="Sun W."/>
        </authorList>
    </citation>
    <scope>NUCLEOTIDE SEQUENCE [LARGE SCALE GENOMIC DNA]</scope>
    <source>
        <strain evidence="1 2">DSM 40847</strain>
    </source>
</reference>
<evidence type="ECO:0000313" key="2">
    <source>
        <dbReference type="Proteomes" id="UP000011740"/>
    </source>
</evidence>
<dbReference type="RefSeq" id="WP_004945054.1">
    <property type="nucleotide sequence ID" value="NZ_AORZ01000039.1"/>
</dbReference>
<proteinExistence type="predicted"/>
<accession>M3BJR1</accession>
<dbReference type="EMBL" id="AORZ01000039">
    <property type="protein sequence ID" value="EME99824.1"/>
    <property type="molecule type" value="Genomic_DNA"/>
</dbReference>
<evidence type="ECO:0000313" key="1">
    <source>
        <dbReference type="EMBL" id="EME99824.1"/>
    </source>
</evidence>
<sequence>MTTTTTRTPSAAPATGRFRRLAHRTDRRLGARDEHWAKGPAVVSLLALPALLWYAFGDGFLIFDDGPLAAVLFAGALALAVAWLLPHRESMRSARLTFAVTAVTLIVLPVVLTVVTVVVVVFGFALASGPA</sequence>
<dbReference type="Proteomes" id="UP000011740">
    <property type="component" value="Unassembled WGS sequence"/>
</dbReference>